<name>A0A9P1M8D5_9PEZI</name>
<dbReference type="InterPro" id="IPR025870">
    <property type="entry name" value="Glyoxalase-like_dom"/>
</dbReference>
<dbReference type="Gene3D" id="3.10.180.10">
    <property type="entry name" value="2,3-Dihydroxybiphenyl 1,2-Dioxygenase, domain 1"/>
    <property type="match status" value="1"/>
</dbReference>
<accession>A0A9P1M8D5</accession>
<evidence type="ECO:0000259" key="1">
    <source>
        <dbReference type="Pfam" id="PF13468"/>
    </source>
</evidence>
<dbReference type="AlphaFoldDB" id="A0A9P1M8D5"/>
<gene>
    <name evidence="2" type="ORF">PPNO1_LOCUS3272</name>
</gene>
<evidence type="ECO:0000313" key="3">
    <source>
        <dbReference type="Proteomes" id="UP000838763"/>
    </source>
</evidence>
<dbReference type="Proteomes" id="UP000838763">
    <property type="component" value="Unassembled WGS sequence"/>
</dbReference>
<dbReference type="OrthoDB" id="408973at2759"/>
<dbReference type="PANTHER" id="PTHR40265:SF1">
    <property type="entry name" value="GLYOXALASE-LIKE DOMAIN-CONTAINING PROTEIN"/>
    <property type="match status" value="1"/>
</dbReference>
<dbReference type="PANTHER" id="PTHR40265">
    <property type="entry name" value="BLL2707 PROTEIN"/>
    <property type="match status" value="1"/>
</dbReference>
<reference evidence="2" key="1">
    <citation type="submission" date="2022-11" db="EMBL/GenBank/DDBJ databases">
        <authorList>
            <person name="Scott C."/>
            <person name="Bruce N."/>
        </authorList>
    </citation>
    <scope>NUCLEOTIDE SEQUENCE</scope>
</reference>
<comment type="caution">
    <text evidence="2">The sequence shown here is derived from an EMBL/GenBank/DDBJ whole genome shotgun (WGS) entry which is preliminary data.</text>
</comment>
<dbReference type="InterPro" id="IPR029068">
    <property type="entry name" value="Glyas_Bleomycin-R_OHBP_Dase"/>
</dbReference>
<organism evidence="2 3">
    <name type="scientific">Parascedosporium putredinis</name>
    <dbReference type="NCBI Taxonomy" id="1442378"/>
    <lineage>
        <taxon>Eukaryota</taxon>
        <taxon>Fungi</taxon>
        <taxon>Dikarya</taxon>
        <taxon>Ascomycota</taxon>
        <taxon>Pezizomycotina</taxon>
        <taxon>Sordariomycetes</taxon>
        <taxon>Hypocreomycetidae</taxon>
        <taxon>Microascales</taxon>
        <taxon>Microascaceae</taxon>
        <taxon>Parascedosporium</taxon>
    </lineage>
</organism>
<dbReference type="EMBL" id="CALLCH030000008">
    <property type="protein sequence ID" value="CAI4213524.1"/>
    <property type="molecule type" value="Genomic_DNA"/>
</dbReference>
<feature type="domain" description="Glyoxalase-like" evidence="1">
    <location>
        <begin position="11"/>
        <end position="204"/>
    </location>
</feature>
<protein>
    <recommendedName>
        <fullName evidence="1">Glyoxalase-like domain-containing protein</fullName>
    </recommendedName>
</protein>
<proteinExistence type="predicted"/>
<sequence>MADKSTILPILDHIIILVSFNDLQALPQKLEDSLTVIDGGAHTDGLTVNKLVIFPDGVYLEFIAFRDDADPDGRKAHQWGSLEEGAIVDWAYTLRDENEFAGVQKRVREASDPAVGVWYKDPVPGGRTRPDGVELKWAVSFSRDAAGKPLWPGTAPFWCFDRTPRHNRVPYHDNETGAAPAYTKHASGAVGVSRVSVTVPEKEFLIISQAYEGYMAPLLTVTRNGSFGLG</sequence>
<keyword evidence="3" id="KW-1185">Reference proteome</keyword>
<dbReference type="Pfam" id="PF13468">
    <property type="entry name" value="Glyoxalase_3"/>
    <property type="match status" value="1"/>
</dbReference>
<evidence type="ECO:0000313" key="2">
    <source>
        <dbReference type="EMBL" id="CAI4213524.1"/>
    </source>
</evidence>